<dbReference type="Proteomes" id="UP000437065">
    <property type="component" value="Unassembled WGS sequence"/>
</dbReference>
<comment type="caution">
    <text evidence="2">The sequence shown here is derived from an EMBL/GenBank/DDBJ whole genome shotgun (WGS) entry which is preliminary data.</text>
</comment>
<accession>A0A6B0SLS6</accession>
<evidence type="ECO:0000256" key="1">
    <source>
        <dbReference type="SAM" id="Phobius"/>
    </source>
</evidence>
<sequence>MLPADGLSRPDVILALIGASLFAAVFATTAFGVPFRVTAPAGSVVGGLAIADGVFRNPPTDG</sequence>
<dbReference type="EMBL" id="WUUS01000001">
    <property type="protein sequence ID" value="MXR39868.1"/>
    <property type="molecule type" value="Genomic_DNA"/>
</dbReference>
<keyword evidence="1" id="KW-0472">Membrane</keyword>
<reference evidence="2 3" key="1">
    <citation type="submission" date="2019-12" db="EMBL/GenBank/DDBJ databases">
        <title>Isolation and characterization of three novel carbon monoxide-oxidizing members of Halobacteria from salione crusts and soils.</title>
        <authorList>
            <person name="Myers M.R."/>
            <person name="King G.M."/>
        </authorList>
    </citation>
    <scope>NUCLEOTIDE SEQUENCE [LARGE SCALE GENOMIC DNA]</scope>
    <source>
        <strain evidence="2 3">WSA2</strain>
    </source>
</reference>
<feature type="transmembrane region" description="Helical" evidence="1">
    <location>
        <begin position="12"/>
        <end position="33"/>
    </location>
</feature>
<gene>
    <name evidence="2" type="ORF">GRX01_00630</name>
</gene>
<keyword evidence="1" id="KW-0812">Transmembrane</keyword>
<keyword evidence="1" id="KW-1133">Transmembrane helix</keyword>
<dbReference type="RefSeq" id="WP_159662397.1">
    <property type="nucleotide sequence ID" value="NZ_WUUS01000001.1"/>
</dbReference>
<name>A0A6B0SLS6_9EURY</name>
<proteinExistence type="predicted"/>
<evidence type="ECO:0000313" key="3">
    <source>
        <dbReference type="Proteomes" id="UP000437065"/>
    </source>
</evidence>
<protein>
    <submittedName>
        <fullName evidence="2">Uncharacterized protein</fullName>
    </submittedName>
</protein>
<organism evidence="2 3">
    <name type="scientific">Halobaculum saliterrae</name>
    <dbReference type="NCBI Taxonomy" id="2073113"/>
    <lineage>
        <taxon>Archaea</taxon>
        <taxon>Methanobacteriati</taxon>
        <taxon>Methanobacteriota</taxon>
        <taxon>Stenosarchaea group</taxon>
        <taxon>Halobacteria</taxon>
        <taxon>Halobacteriales</taxon>
        <taxon>Haloferacaceae</taxon>
        <taxon>Halobaculum</taxon>
    </lineage>
</organism>
<dbReference type="Pfam" id="PF26047">
    <property type="entry name" value="DUF8015"/>
    <property type="match status" value="1"/>
</dbReference>
<dbReference type="AlphaFoldDB" id="A0A6B0SLS6"/>
<dbReference type="InterPro" id="IPR058328">
    <property type="entry name" value="DUF8015"/>
</dbReference>
<keyword evidence="3" id="KW-1185">Reference proteome</keyword>
<evidence type="ECO:0000313" key="2">
    <source>
        <dbReference type="EMBL" id="MXR39868.1"/>
    </source>
</evidence>